<evidence type="ECO:0000259" key="1">
    <source>
        <dbReference type="SMART" id="SM00454"/>
    </source>
</evidence>
<sequence length="253" mass="28157">MRTQHLMIQEMENIRGEISALRGQTLAARSQSVPRGLNALQGQGDAALTNPTRVKKLTKFFGDEPPLLRLFLKKLGYEKYAGLFETERVGMVELPYMTEEMLQKMGIPLGPRLRILQEAQISVQCRDKVYVVFLQPIMAVFLESSCACKTRAASNLRQMTQCPSSIPVTIELPSPPPRPAPISRNWLLPPYYSSYHVLTLPPSTPAVSHQSPAKWSHPVCVPNLVSGAGEKLLYFRDNVIPRTCAGTKALRTG</sequence>
<proteinExistence type="predicted"/>
<feature type="domain" description="SAM" evidence="1">
    <location>
        <begin position="61"/>
        <end position="125"/>
    </location>
</feature>
<gene>
    <name evidence="2" type="ORF">TDIB3V08_LOCUS9121</name>
</gene>
<dbReference type="SMART" id="SM00454">
    <property type="entry name" value="SAM"/>
    <property type="match status" value="1"/>
</dbReference>
<reference evidence="2" key="1">
    <citation type="submission" date="2020-11" db="EMBL/GenBank/DDBJ databases">
        <authorList>
            <person name="Tran Van P."/>
        </authorList>
    </citation>
    <scope>NUCLEOTIDE SEQUENCE</scope>
</reference>
<dbReference type="InterPro" id="IPR013761">
    <property type="entry name" value="SAM/pointed_sf"/>
</dbReference>
<name>A0A7R8ZCT0_TIMDO</name>
<dbReference type="Gene3D" id="1.10.150.50">
    <property type="entry name" value="Transcription Factor, Ets-1"/>
    <property type="match status" value="1"/>
</dbReference>
<dbReference type="CDD" id="cd09487">
    <property type="entry name" value="SAM_superfamily"/>
    <property type="match status" value="1"/>
</dbReference>
<organism evidence="2">
    <name type="scientific">Timema douglasi</name>
    <name type="common">Walking stick</name>
    <dbReference type="NCBI Taxonomy" id="61478"/>
    <lineage>
        <taxon>Eukaryota</taxon>
        <taxon>Metazoa</taxon>
        <taxon>Ecdysozoa</taxon>
        <taxon>Arthropoda</taxon>
        <taxon>Hexapoda</taxon>
        <taxon>Insecta</taxon>
        <taxon>Pterygota</taxon>
        <taxon>Neoptera</taxon>
        <taxon>Polyneoptera</taxon>
        <taxon>Phasmatodea</taxon>
        <taxon>Timematodea</taxon>
        <taxon>Timematoidea</taxon>
        <taxon>Timematidae</taxon>
        <taxon>Timema</taxon>
    </lineage>
</organism>
<dbReference type="EMBL" id="OA569966">
    <property type="protein sequence ID" value="CAD7202944.1"/>
    <property type="molecule type" value="Genomic_DNA"/>
</dbReference>
<dbReference type="Pfam" id="PF00536">
    <property type="entry name" value="SAM_1"/>
    <property type="match status" value="1"/>
</dbReference>
<dbReference type="InterPro" id="IPR001660">
    <property type="entry name" value="SAM"/>
</dbReference>
<evidence type="ECO:0000313" key="2">
    <source>
        <dbReference type="EMBL" id="CAD7202944.1"/>
    </source>
</evidence>
<accession>A0A7R8ZCT0</accession>
<protein>
    <recommendedName>
        <fullName evidence="1">SAM domain-containing protein</fullName>
    </recommendedName>
</protein>
<dbReference type="SUPFAM" id="SSF47769">
    <property type="entry name" value="SAM/Pointed domain"/>
    <property type="match status" value="1"/>
</dbReference>
<dbReference type="AlphaFoldDB" id="A0A7R8ZCT0"/>